<dbReference type="SMART" id="SM00304">
    <property type="entry name" value="HAMP"/>
    <property type="match status" value="1"/>
</dbReference>
<dbReference type="EMBL" id="JAKLWS010000032">
    <property type="protein sequence ID" value="MCG2590415.1"/>
    <property type="molecule type" value="Genomic_DNA"/>
</dbReference>
<evidence type="ECO:0000256" key="7">
    <source>
        <dbReference type="ARBA" id="ARBA00022692"/>
    </source>
</evidence>
<evidence type="ECO:0000313" key="17">
    <source>
        <dbReference type="EMBL" id="MCG2590415.1"/>
    </source>
</evidence>
<reference evidence="17" key="1">
    <citation type="submission" date="2022-01" db="EMBL/GenBank/DDBJ databases">
        <authorList>
            <person name="Wang Y."/>
        </authorList>
    </citation>
    <scope>NUCLEOTIDE SEQUENCE</scope>
    <source>
        <strain evidence="17">WB101</strain>
    </source>
</reference>
<evidence type="ECO:0000256" key="6">
    <source>
        <dbReference type="ARBA" id="ARBA00022679"/>
    </source>
</evidence>
<reference evidence="17" key="2">
    <citation type="submission" date="2024-05" db="EMBL/GenBank/DDBJ databases">
        <title>Rhodohalobacter halophilus gen. nov., sp. nov., a moderately halophilic member of the family Balneolaceae.</title>
        <authorList>
            <person name="Xia J."/>
        </authorList>
    </citation>
    <scope>NUCLEOTIDE SEQUENCE</scope>
    <source>
        <strain evidence="17">WB101</strain>
    </source>
</reference>
<dbReference type="Pfam" id="PF00512">
    <property type="entry name" value="HisKA"/>
    <property type="match status" value="1"/>
</dbReference>
<accession>A0ABS9KHW2</accession>
<dbReference type="PROSITE" id="PS50109">
    <property type="entry name" value="HIS_KIN"/>
    <property type="match status" value="1"/>
</dbReference>
<dbReference type="SUPFAM" id="SSF55874">
    <property type="entry name" value="ATPase domain of HSP90 chaperone/DNA topoisomerase II/histidine kinase"/>
    <property type="match status" value="1"/>
</dbReference>
<dbReference type="CDD" id="cd06225">
    <property type="entry name" value="HAMP"/>
    <property type="match status" value="1"/>
</dbReference>
<dbReference type="PANTHER" id="PTHR45528:SF1">
    <property type="entry name" value="SENSOR HISTIDINE KINASE CPXA"/>
    <property type="match status" value="1"/>
</dbReference>
<dbReference type="Gene3D" id="1.10.287.130">
    <property type="match status" value="1"/>
</dbReference>
<dbReference type="SMART" id="SM00388">
    <property type="entry name" value="HisKA"/>
    <property type="match status" value="1"/>
</dbReference>
<dbReference type="PANTHER" id="PTHR45528">
    <property type="entry name" value="SENSOR HISTIDINE KINASE CPXA"/>
    <property type="match status" value="1"/>
</dbReference>
<dbReference type="InterPro" id="IPR004358">
    <property type="entry name" value="Sig_transdc_His_kin-like_C"/>
</dbReference>
<dbReference type="Gene3D" id="6.10.340.10">
    <property type="match status" value="1"/>
</dbReference>
<comment type="subcellular location">
    <subcellularLocation>
        <location evidence="2">Cell membrane</location>
        <topology evidence="2">Multi-pass membrane protein</topology>
    </subcellularLocation>
</comment>
<dbReference type="CDD" id="cd00075">
    <property type="entry name" value="HATPase"/>
    <property type="match status" value="1"/>
</dbReference>
<dbReference type="SUPFAM" id="SSF158472">
    <property type="entry name" value="HAMP domain-like"/>
    <property type="match status" value="1"/>
</dbReference>
<feature type="domain" description="HAMP" evidence="16">
    <location>
        <begin position="200"/>
        <end position="252"/>
    </location>
</feature>
<dbReference type="Pfam" id="PF02518">
    <property type="entry name" value="HATPase_c"/>
    <property type="match status" value="1"/>
</dbReference>
<keyword evidence="8" id="KW-0547">Nucleotide-binding</keyword>
<dbReference type="InterPro" id="IPR050398">
    <property type="entry name" value="HssS/ArlS-like"/>
</dbReference>
<organism evidence="17 18">
    <name type="scientific">Rhodohalobacter sulfatireducens</name>
    <dbReference type="NCBI Taxonomy" id="2911366"/>
    <lineage>
        <taxon>Bacteria</taxon>
        <taxon>Pseudomonadati</taxon>
        <taxon>Balneolota</taxon>
        <taxon>Balneolia</taxon>
        <taxon>Balneolales</taxon>
        <taxon>Balneolaceae</taxon>
        <taxon>Rhodohalobacter</taxon>
    </lineage>
</organism>
<evidence type="ECO:0000256" key="8">
    <source>
        <dbReference type="ARBA" id="ARBA00022741"/>
    </source>
</evidence>
<evidence type="ECO:0000256" key="10">
    <source>
        <dbReference type="ARBA" id="ARBA00022840"/>
    </source>
</evidence>
<keyword evidence="6" id="KW-0808">Transferase</keyword>
<dbReference type="InterPro" id="IPR036890">
    <property type="entry name" value="HATPase_C_sf"/>
</dbReference>
<keyword evidence="10" id="KW-0067">ATP-binding</keyword>
<evidence type="ECO:0000256" key="11">
    <source>
        <dbReference type="ARBA" id="ARBA00022989"/>
    </source>
</evidence>
<dbReference type="SUPFAM" id="SSF47384">
    <property type="entry name" value="Homodimeric domain of signal transducing histidine kinase"/>
    <property type="match status" value="1"/>
</dbReference>
<dbReference type="PRINTS" id="PR00344">
    <property type="entry name" value="BCTRLSENSOR"/>
</dbReference>
<dbReference type="Gene3D" id="3.30.565.10">
    <property type="entry name" value="Histidine kinase-like ATPase, C-terminal domain"/>
    <property type="match status" value="1"/>
</dbReference>
<dbReference type="GO" id="GO:0016301">
    <property type="term" value="F:kinase activity"/>
    <property type="evidence" value="ECO:0007669"/>
    <property type="project" value="UniProtKB-KW"/>
</dbReference>
<dbReference type="SMART" id="SM00387">
    <property type="entry name" value="HATPase_c"/>
    <property type="match status" value="1"/>
</dbReference>
<evidence type="ECO:0000313" key="18">
    <source>
        <dbReference type="Proteomes" id="UP001165366"/>
    </source>
</evidence>
<name>A0ABS9KHW2_9BACT</name>
<dbReference type="EC" id="2.7.13.3" evidence="3"/>
<dbReference type="InterPro" id="IPR003660">
    <property type="entry name" value="HAMP_dom"/>
</dbReference>
<evidence type="ECO:0000256" key="14">
    <source>
        <dbReference type="SAM" id="Phobius"/>
    </source>
</evidence>
<dbReference type="InterPro" id="IPR036097">
    <property type="entry name" value="HisK_dim/P_sf"/>
</dbReference>
<dbReference type="InterPro" id="IPR003661">
    <property type="entry name" value="HisK_dim/P_dom"/>
</dbReference>
<keyword evidence="11 14" id="KW-1133">Transmembrane helix</keyword>
<evidence type="ECO:0000256" key="9">
    <source>
        <dbReference type="ARBA" id="ARBA00022777"/>
    </source>
</evidence>
<comment type="caution">
    <text evidence="17">The sequence shown here is derived from an EMBL/GenBank/DDBJ whole genome shotgun (WGS) entry which is preliminary data.</text>
</comment>
<gene>
    <name evidence="17" type="ORF">L6773_17700</name>
</gene>
<comment type="catalytic activity">
    <reaction evidence="1">
        <text>ATP + protein L-histidine = ADP + protein N-phospho-L-histidine.</text>
        <dbReference type="EC" id="2.7.13.3"/>
    </reaction>
</comment>
<evidence type="ECO:0000259" key="15">
    <source>
        <dbReference type="PROSITE" id="PS50109"/>
    </source>
</evidence>
<evidence type="ECO:0000256" key="12">
    <source>
        <dbReference type="ARBA" id="ARBA00023012"/>
    </source>
</evidence>
<dbReference type="RefSeq" id="WP_237855811.1">
    <property type="nucleotide sequence ID" value="NZ_JAKLWS010000032.1"/>
</dbReference>
<dbReference type="PROSITE" id="PS50885">
    <property type="entry name" value="HAMP"/>
    <property type="match status" value="1"/>
</dbReference>
<protein>
    <recommendedName>
        <fullName evidence="3">histidine kinase</fullName>
        <ecNumber evidence="3">2.7.13.3</ecNumber>
    </recommendedName>
</protein>
<proteinExistence type="predicted"/>
<dbReference type="InterPro" id="IPR005467">
    <property type="entry name" value="His_kinase_dom"/>
</dbReference>
<feature type="transmembrane region" description="Helical" evidence="14">
    <location>
        <begin position="181"/>
        <end position="202"/>
    </location>
</feature>
<keyword evidence="7 14" id="KW-0812">Transmembrane</keyword>
<keyword evidence="13 14" id="KW-0472">Membrane</keyword>
<evidence type="ECO:0000256" key="4">
    <source>
        <dbReference type="ARBA" id="ARBA00022475"/>
    </source>
</evidence>
<keyword evidence="12" id="KW-0902">Two-component regulatory system</keyword>
<dbReference type="Proteomes" id="UP001165366">
    <property type="component" value="Unassembled WGS sequence"/>
</dbReference>
<keyword evidence="18" id="KW-1185">Reference proteome</keyword>
<evidence type="ECO:0000256" key="2">
    <source>
        <dbReference type="ARBA" id="ARBA00004651"/>
    </source>
</evidence>
<evidence type="ECO:0000256" key="1">
    <source>
        <dbReference type="ARBA" id="ARBA00000085"/>
    </source>
</evidence>
<evidence type="ECO:0000259" key="16">
    <source>
        <dbReference type="PROSITE" id="PS50885"/>
    </source>
</evidence>
<evidence type="ECO:0000256" key="13">
    <source>
        <dbReference type="ARBA" id="ARBA00023136"/>
    </source>
</evidence>
<dbReference type="CDD" id="cd00082">
    <property type="entry name" value="HisKA"/>
    <property type="match status" value="1"/>
</dbReference>
<keyword evidence="4" id="KW-1003">Cell membrane</keyword>
<sequence>MRSFYFKLIAIFSGIMILFGALVAYTSIRASSRIIQESIQKTNKDLASRLVPEFQPIVDDNFDEEAIAQKLRELSGENPQFDFYLLSRQGMIKSFIQGQNNGREPETPMVDVKPLNQFIAGEPLPILGMDPRNPNLLKPFSAANITIMGEEDCFIYVVLEGNQFTETADMIEDSYILRGSLIFIGTILLIGLAIGFFIFRMLTRRLDVIKRTVKDFERGELNKRIPIKSNDEITDLSLCFNRMADTVVESMNDMKKADKLRRDLVANVSHDLRNPLSSIQGYVETIQMKGDEITREELQRYLEPVLSNTKKLNRMIDDLFDLSKLDAENVTPNLEDISLAELVQDLVQQFTPIADQKNIQIKTIYPENPHAQIYADIGLLDRALSNLIDNAIQHTPEGGTVTIKSIQNGKDISLEISDSGRGIPESDIPHIFDRFYQVDKSRSNSSGAGLGLSIAQKILELHGAKITVQSLLNKGTTFKIMMPR</sequence>
<keyword evidence="9 17" id="KW-0418">Kinase</keyword>
<dbReference type="Pfam" id="PF00672">
    <property type="entry name" value="HAMP"/>
    <property type="match status" value="1"/>
</dbReference>
<dbReference type="InterPro" id="IPR003594">
    <property type="entry name" value="HATPase_dom"/>
</dbReference>
<keyword evidence="5" id="KW-0597">Phosphoprotein</keyword>
<evidence type="ECO:0000256" key="5">
    <source>
        <dbReference type="ARBA" id="ARBA00022553"/>
    </source>
</evidence>
<feature type="domain" description="Histidine kinase" evidence="15">
    <location>
        <begin position="267"/>
        <end position="484"/>
    </location>
</feature>
<evidence type="ECO:0000256" key="3">
    <source>
        <dbReference type="ARBA" id="ARBA00012438"/>
    </source>
</evidence>